<dbReference type="PROSITE" id="PS50134">
    <property type="entry name" value="ZF_TAZ"/>
    <property type="match status" value="1"/>
</dbReference>
<name>A0A1E7ESX0_9STRA</name>
<dbReference type="SUPFAM" id="SSF57933">
    <property type="entry name" value="TAZ domain"/>
    <property type="match status" value="1"/>
</dbReference>
<sequence>MAPQEHSQQQFHEENCYDRSKLKILYHAATCPSESLECPSGVVHCCPSKRLFAHILACNATTECGVPGCTHSRKLWKHYRNCSRNSEKNHHACQICSVVPVPYDPKNFCRRLRITKKCVPIPTDAVSVDVNSVEVAVGRETDQPYHHLPVWRRRNLLHAQQHRQHEKENIATYSLADTDSSNTKWRATGDANDINEMDSPCPISISSINRRYQRQSSISTVDDEYNNNTGSIAGRESFVMQLPVHPRDTKRRPSGPKPVARRSSRRVERSY</sequence>
<dbReference type="Gene3D" id="1.20.1020.10">
    <property type="entry name" value="TAZ domain"/>
    <property type="match status" value="1"/>
</dbReference>
<keyword evidence="7" id="KW-1185">Reference proteome</keyword>
<keyword evidence="1" id="KW-0479">Metal-binding</keyword>
<dbReference type="SMART" id="SM00551">
    <property type="entry name" value="ZnF_TAZ"/>
    <property type="match status" value="1"/>
</dbReference>
<accession>A0A1E7ESX0</accession>
<proteinExistence type="predicted"/>
<dbReference type="InterPro" id="IPR000197">
    <property type="entry name" value="Znf_TAZ"/>
</dbReference>
<evidence type="ECO:0000313" key="6">
    <source>
        <dbReference type="EMBL" id="OEU08937.1"/>
    </source>
</evidence>
<evidence type="ECO:0000256" key="4">
    <source>
        <dbReference type="SAM" id="MobiDB-lite"/>
    </source>
</evidence>
<dbReference type="GO" id="GO:0008270">
    <property type="term" value="F:zinc ion binding"/>
    <property type="evidence" value="ECO:0007669"/>
    <property type="project" value="UniProtKB-KW"/>
</dbReference>
<protein>
    <recommendedName>
        <fullName evidence="5">TAZ-type domain-containing protein</fullName>
    </recommendedName>
</protein>
<evidence type="ECO:0000256" key="3">
    <source>
        <dbReference type="ARBA" id="ARBA00022833"/>
    </source>
</evidence>
<reference evidence="6 7" key="1">
    <citation type="submission" date="2016-09" db="EMBL/GenBank/DDBJ databases">
        <title>Extensive genetic diversity and differential bi-allelic expression allows diatom success in the polar Southern Ocean.</title>
        <authorList>
            <consortium name="DOE Joint Genome Institute"/>
            <person name="Mock T."/>
            <person name="Otillar R.P."/>
            <person name="Strauss J."/>
            <person name="Dupont C."/>
            <person name="Frickenhaus S."/>
            <person name="Maumus F."/>
            <person name="Mcmullan M."/>
            <person name="Sanges R."/>
            <person name="Schmutz J."/>
            <person name="Toseland A."/>
            <person name="Valas R."/>
            <person name="Veluchamy A."/>
            <person name="Ward B.J."/>
            <person name="Allen A."/>
            <person name="Barry K."/>
            <person name="Falciatore A."/>
            <person name="Ferrante M."/>
            <person name="Fortunato A.E."/>
            <person name="Gloeckner G."/>
            <person name="Gruber A."/>
            <person name="Hipkin R."/>
            <person name="Janech M."/>
            <person name="Kroth P."/>
            <person name="Leese F."/>
            <person name="Lindquist E."/>
            <person name="Lyon B.R."/>
            <person name="Martin J."/>
            <person name="Mayer C."/>
            <person name="Parker M."/>
            <person name="Quesneville H."/>
            <person name="Raymond J."/>
            <person name="Uhlig C."/>
            <person name="Valentin K.U."/>
            <person name="Worden A.Z."/>
            <person name="Armbrust E.V."/>
            <person name="Bowler C."/>
            <person name="Green B."/>
            <person name="Moulton V."/>
            <person name="Van Oosterhout C."/>
            <person name="Grigoriev I."/>
        </authorList>
    </citation>
    <scope>NUCLEOTIDE SEQUENCE [LARGE SCALE GENOMIC DNA]</scope>
    <source>
        <strain evidence="6 7">CCMP1102</strain>
    </source>
</reference>
<evidence type="ECO:0000259" key="5">
    <source>
        <dbReference type="PROSITE" id="PS50134"/>
    </source>
</evidence>
<feature type="domain" description="TAZ-type" evidence="5">
    <location>
        <begin position="5"/>
        <end position="99"/>
    </location>
</feature>
<dbReference type="InParanoid" id="A0A1E7ESX0"/>
<feature type="region of interest" description="Disordered" evidence="4">
    <location>
        <begin position="244"/>
        <end position="271"/>
    </location>
</feature>
<gene>
    <name evidence="6" type="ORF">FRACYDRAFT_249279</name>
</gene>
<keyword evidence="2" id="KW-0863">Zinc-finger</keyword>
<dbReference type="Pfam" id="PF02135">
    <property type="entry name" value="zf-TAZ"/>
    <property type="match status" value="1"/>
</dbReference>
<dbReference type="EMBL" id="KV784378">
    <property type="protein sequence ID" value="OEU08937.1"/>
    <property type="molecule type" value="Genomic_DNA"/>
</dbReference>
<evidence type="ECO:0000256" key="1">
    <source>
        <dbReference type="ARBA" id="ARBA00022723"/>
    </source>
</evidence>
<keyword evidence="3" id="KW-0862">Zinc</keyword>
<evidence type="ECO:0000256" key="2">
    <source>
        <dbReference type="ARBA" id="ARBA00022771"/>
    </source>
</evidence>
<dbReference type="KEGG" id="fcy:FRACYDRAFT_249279"/>
<organism evidence="6 7">
    <name type="scientific">Fragilariopsis cylindrus CCMP1102</name>
    <dbReference type="NCBI Taxonomy" id="635003"/>
    <lineage>
        <taxon>Eukaryota</taxon>
        <taxon>Sar</taxon>
        <taxon>Stramenopiles</taxon>
        <taxon>Ochrophyta</taxon>
        <taxon>Bacillariophyta</taxon>
        <taxon>Bacillariophyceae</taxon>
        <taxon>Bacillariophycidae</taxon>
        <taxon>Bacillariales</taxon>
        <taxon>Bacillariaceae</taxon>
        <taxon>Fragilariopsis</taxon>
    </lineage>
</organism>
<evidence type="ECO:0000313" key="7">
    <source>
        <dbReference type="Proteomes" id="UP000095751"/>
    </source>
</evidence>
<dbReference type="AlphaFoldDB" id="A0A1E7ESX0"/>
<feature type="compositionally biased region" description="Basic residues" evidence="4">
    <location>
        <begin position="248"/>
        <end position="264"/>
    </location>
</feature>
<dbReference type="Proteomes" id="UP000095751">
    <property type="component" value="Unassembled WGS sequence"/>
</dbReference>
<dbReference type="OrthoDB" id="10609080at2759"/>
<dbReference type="InterPro" id="IPR035898">
    <property type="entry name" value="TAZ_dom_sf"/>
</dbReference>